<evidence type="ECO:0000313" key="2">
    <source>
        <dbReference type="EMBL" id="ARQ99937.1"/>
    </source>
</evidence>
<dbReference type="Proteomes" id="UP000194260">
    <property type="component" value="Chromosome"/>
</dbReference>
<keyword evidence="1" id="KW-0472">Membrane</keyword>
<feature type="transmembrane region" description="Helical" evidence="1">
    <location>
        <begin position="308"/>
        <end position="328"/>
    </location>
</feature>
<dbReference type="STRING" id="1660073.CSUIS_0081"/>
<name>A0A1X9SUJ9_9BACT</name>
<evidence type="ECO:0000313" key="3">
    <source>
        <dbReference type="Proteomes" id="UP000194260"/>
    </source>
</evidence>
<reference evidence="3" key="1">
    <citation type="journal article" date="2017" name="Genome Biol. Evol.">
        <title>Comparative Genomic Analysis Identifies a Campylobacter Clade Deficient in Selenium Metabolism.</title>
        <authorList>
            <person name="Miller W.G."/>
            <person name="Yee E."/>
            <person name="Lopes B.S."/>
            <person name="Chapman M.H."/>
            <person name="Huynh S."/>
            <person name="Bono J.L."/>
            <person name="Parker C.T."/>
            <person name="Strachan N.J.C."/>
            <person name="Forbes K.J."/>
        </authorList>
    </citation>
    <scope>NUCLEOTIDE SEQUENCE [LARGE SCALE GENOMIC DNA]</scope>
    <source>
        <strain evidence="3">RM6137</strain>
    </source>
</reference>
<accession>A0A1X9SUJ9</accession>
<protein>
    <submittedName>
        <fullName evidence="2">Uncharacterized protein</fullName>
    </submittedName>
</protein>
<dbReference type="RefSeq" id="WP_086296686.1">
    <property type="nucleotide sequence ID" value="NZ_CP018789.1"/>
</dbReference>
<keyword evidence="1" id="KW-1133">Transmembrane helix</keyword>
<dbReference type="EMBL" id="CP018789">
    <property type="protein sequence ID" value="ARQ99937.1"/>
    <property type="molecule type" value="Genomic_DNA"/>
</dbReference>
<gene>
    <name evidence="2" type="ORF">CSUIS_0081</name>
</gene>
<keyword evidence="1" id="KW-0812">Transmembrane</keyword>
<dbReference type="KEGG" id="camy:CSUIS_0081"/>
<organism evidence="2 3">
    <name type="scientific">Campylobacter porcelli</name>
    <dbReference type="NCBI Taxonomy" id="1660073"/>
    <lineage>
        <taxon>Bacteria</taxon>
        <taxon>Pseudomonadati</taxon>
        <taxon>Campylobacterota</taxon>
        <taxon>Epsilonproteobacteria</taxon>
        <taxon>Campylobacterales</taxon>
        <taxon>Campylobacteraceae</taxon>
        <taxon>Campylobacter</taxon>
    </lineage>
</organism>
<proteinExistence type="predicted"/>
<dbReference type="AlphaFoldDB" id="A0A1X9SUJ9"/>
<evidence type="ECO:0000256" key="1">
    <source>
        <dbReference type="SAM" id="Phobius"/>
    </source>
</evidence>
<sequence length="472" mass="54011">MINIKFNPFYRFKRKNHIITTTDLYKNIIYNYSSKFIPKKKKRVYNSDFSATYIKTKSLTSLRFKSDKKENLHNQIISYAYEELLLNPSKEYKINYFINKDGSYTIYVIDMQIALDGLRAMQKTLQNIDIVIPSALLMSGFYSSGLMDKNGVDCYIFFDENESYMSFYKAGEYIFHHNIIYDTIWSISKANGIECNGEIIDKNIDKFSDLIKATIETMQSIANIDKIIADRIFLSSFIGDLKGFNIALSNHLMKSVNGFDFLSKFNSKSVINLMIAIYAKELISNKIKLEFNIFDRVEPLYKRADGRLFIALILGAILGMTYPIYMLVLAHNLDIKSKEIKHNLSIESSSVDSLKGILLSINQNLDNISKEEQNIKDNINLNLNKIDNIAAKINNPNLAITLSKIVKSMDNELLRARSIRLNNGVITIAVVAQNTQNINNFINKFSIARVGQIINNKNYFESNITIGLDNGI</sequence>